<feature type="transmembrane region" description="Helical" evidence="1">
    <location>
        <begin position="483"/>
        <end position="505"/>
    </location>
</feature>
<feature type="transmembrane region" description="Helical" evidence="1">
    <location>
        <begin position="70"/>
        <end position="96"/>
    </location>
</feature>
<feature type="transmembrane region" description="Helical" evidence="1">
    <location>
        <begin position="154"/>
        <end position="180"/>
    </location>
</feature>
<keyword evidence="1" id="KW-0472">Membrane</keyword>
<dbReference type="AlphaFoldDB" id="A0A8J6P2V5"/>
<feature type="transmembrane region" description="Helical" evidence="1">
    <location>
        <begin position="187"/>
        <end position="207"/>
    </location>
</feature>
<keyword evidence="1" id="KW-0812">Transmembrane</keyword>
<accession>A0A8J6P2V5</accession>
<dbReference type="Pfam" id="PF16949">
    <property type="entry name" value="ABC_tran_2"/>
    <property type="match status" value="1"/>
</dbReference>
<dbReference type="Proteomes" id="UP000605201">
    <property type="component" value="Unassembled WGS sequence"/>
</dbReference>
<organism evidence="2 3">
    <name type="scientific">Candidatus Desulfatibia vada</name>
    <dbReference type="NCBI Taxonomy" id="2841696"/>
    <lineage>
        <taxon>Bacteria</taxon>
        <taxon>Pseudomonadati</taxon>
        <taxon>Thermodesulfobacteriota</taxon>
        <taxon>Desulfobacteria</taxon>
        <taxon>Desulfobacterales</taxon>
        <taxon>Desulfobacterales incertae sedis</taxon>
        <taxon>Candidatus Desulfatibia</taxon>
    </lineage>
</organism>
<feature type="transmembrane region" description="Helical" evidence="1">
    <location>
        <begin position="332"/>
        <end position="350"/>
    </location>
</feature>
<keyword evidence="1" id="KW-1133">Transmembrane helix</keyword>
<comment type="caution">
    <text evidence="2">The sequence shown here is derived from an EMBL/GenBank/DDBJ whole genome shotgun (WGS) entry which is preliminary data.</text>
</comment>
<sequence>MKTVITLLKPRILSFKFKRFSSDNQDALVKLLVFGTIGVLFWGGIFAVSLRVLGYFKGIEELGDILAYKLLSMILLTFLSVLVFSSILTSLSKLYLSRDLPLVHSMPVSSYKIFIARWIESTIDSSWMLIVYTLPVFISYGIVYQAGMFFYGNIIFVLLSLSIIASGISSLLVMLTVIAIPAGRIKSIFVLLGLIFFLVLFFAFRFLRPERLVDPEVFSTALIYLKALKTPAPPYLPSTWAFDSLKTILEGKIVKSLLHTSLSWSFAGVVVFINIIIADAIYIKGLSKTQTAPSRLLKRSISEGRLLFFLSRPVRALAVKEIRTFFRDQTQWSQLFLIGALVVIYVYNFNALPLEKAPIKTVYLQNLLSFLNMGLATFVLTAVSARFAFPAVSSERESFWLVKSAPITLRSFLWIKFFIYFFPLLALTEILIIATNILLKVTPFMMVLSVVNVFFMVPGIVSMGIGFGAAYPDFKSENPAQTVTSFGGLLFMMVCAGYIGTVIVLEAGPVYNLFMADIDGRVLTVIERIWILGSFGLAFILSILAVVMPMNFGEKKLANTLL</sequence>
<reference evidence="2 3" key="1">
    <citation type="submission" date="2020-08" db="EMBL/GenBank/DDBJ databases">
        <title>Bridging the membrane lipid divide: bacteria of the FCB group superphylum have the potential to synthesize archaeal ether lipids.</title>
        <authorList>
            <person name="Villanueva L."/>
            <person name="Von Meijenfeldt F.A.B."/>
            <person name="Westbye A.B."/>
            <person name="Yadav S."/>
            <person name="Hopmans E.C."/>
            <person name="Dutilh B.E."/>
            <person name="Sinninghe Damste J.S."/>
        </authorList>
    </citation>
    <scope>NUCLEOTIDE SEQUENCE [LARGE SCALE GENOMIC DNA]</scope>
    <source>
        <strain evidence="2">NIOZ-UU17</strain>
    </source>
</reference>
<feature type="transmembrane region" description="Helical" evidence="1">
    <location>
        <begin position="27"/>
        <end position="50"/>
    </location>
</feature>
<feature type="transmembrane region" description="Helical" evidence="1">
    <location>
        <begin position="525"/>
        <end position="547"/>
    </location>
</feature>
<gene>
    <name evidence="2" type="ORF">H8D96_16230</name>
</gene>
<protein>
    <submittedName>
        <fullName evidence="2">Uncharacterized protein</fullName>
    </submittedName>
</protein>
<dbReference type="EMBL" id="JACNIG010000302">
    <property type="protein sequence ID" value="MBC8433458.1"/>
    <property type="molecule type" value="Genomic_DNA"/>
</dbReference>
<feature type="transmembrane region" description="Helical" evidence="1">
    <location>
        <begin position="262"/>
        <end position="283"/>
    </location>
</feature>
<feature type="transmembrane region" description="Helical" evidence="1">
    <location>
        <begin position="444"/>
        <end position="471"/>
    </location>
</feature>
<evidence type="ECO:0000256" key="1">
    <source>
        <dbReference type="SAM" id="Phobius"/>
    </source>
</evidence>
<proteinExistence type="predicted"/>
<name>A0A8J6P2V5_9BACT</name>
<feature type="transmembrane region" description="Helical" evidence="1">
    <location>
        <begin position="127"/>
        <end position="148"/>
    </location>
</feature>
<feature type="transmembrane region" description="Helical" evidence="1">
    <location>
        <begin position="370"/>
        <end position="392"/>
    </location>
</feature>
<feature type="transmembrane region" description="Helical" evidence="1">
    <location>
        <begin position="413"/>
        <end position="438"/>
    </location>
</feature>
<evidence type="ECO:0000313" key="3">
    <source>
        <dbReference type="Proteomes" id="UP000605201"/>
    </source>
</evidence>
<evidence type="ECO:0000313" key="2">
    <source>
        <dbReference type="EMBL" id="MBC8433458.1"/>
    </source>
</evidence>
<dbReference type="InterPro" id="IPR031599">
    <property type="entry name" value="ABC_tran_2"/>
</dbReference>